<keyword evidence="2" id="KW-1185">Reference proteome</keyword>
<proteinExistence type="predicted"/>
<name>A0A2M8VZ13_9BURK</name>
<evidence type="ECO:0000313" key="1">
    <source>
        <dbReference type="EMBL" id="PJI83102.1"/>
    </source>
</evidence>
<gene>
    <name evidence="1" type="ORF">B0G85_0493</name>
</gene>
<dbReference type="EMBL" id="PGTX01000001">
    <property type="protein sequence ID" value="PJI83102.1"/>
    <property type="molecule type" value="Genomic_DNA"/>
</dbReference>
<sequence>MSPVREHYNPLITKLLREHDSLPHDQVIERKSFQRRILFLMNTIKMQELEDSYA</sequence>
<reference evidence="1 2" key="1">
    <citation type="submission" date="2017-11" db="EMBL/GenBank/DDBJ databases">
        <title>Genomic Encyclopedia of Type Strains, Phase III (KMG-III): the genomes of soil and plant-associated and newly described type strains.</title>
        <authorList>
            <person name="Whitman W."/>
        </authorList>
    </citation>
    <scope>NUCLEOTIDE SEQUENCE [LARGE SCALE GENOMIC DNA]</scope>
    <source>
        <strain evidence="1 2">UB-Domo-W1</strain>
    </source>
</reference>
<accession>A0A2M8VZ13</accession>
<dbReference type="Proteomes" id="UP000229366">
    <property type="component" value="Unassembled WGS sequence"/>
</dbReference>
<protein>
    <submittedName>
        <fullName evidence="1">Uncharacterized protein</fullName>
    </submittedName>
</protein>
<organism evidence="1 2">
    <name type="scientific">Polynucleobacter brandtiae</name>
    <dbReference type="NCBI Taxonomy" id="1938816"/>
    <lineage>
        <taxon>Bacteria</taxon>
        <taxon>Pseudomonadati</taxon>
        <taxon>Pseudomonadota</taxon>
        <taxon>Betaproteobacteria</taxon>
        <taxon>Burkholderiales</taxon>
        <taxon>Burkholderiaceae</taxon>
        <taxon>Polynucleobacter</taxon>
    </lineage>
</organism>
<evidence type="ECO:0000313" key="2">
    <source>
        <dbReference type="Proteomes" id="UP000229366"/>
    </source>
</evidence>
<comment type="caution">
    <text evidence="1">The sequence shown here is derived from an EMBL/GenBank/DDBJ whole genome shotgun (WGS) entry which is preliminary data.</text>
</comment>
<dbReference type="AlphaFoldDB" id="A0A2M8VZ13"/>
<dbReference type="RefSeq" id="WP_198508724.1">
    <property type="nucleotide sequence ID" value="NZ_CBCSBW010000001.1"/>
</dbReference>